<sequence>MVKWKNRLNSWLSKRKGHVFILEDLVQEHSESEAIRKHLSRMTKEGRLNRLRKGMYHIPEQREIFNKLIDVPPSHSEIVNAISRTWKTKFVPSGPFAAHALGLTTQVPQHKVYLSKKNSYKEEIANQLIEIKKVSHSKMEGAGTVTATIFSALEYLQNELNQEQLSLIAKKLKKVDMIRLEKCAKNRSQKLQNFVVLIKEQYEKIH</sequence>
<reference evidence="1 2" key="1">
    <citation type="submission" date="2023-02" db="EMBL/GenBank/DDBJ databases">
        <title>Genome sequence of Lentisphaera profundi SAORIC-696.</title>
        <authorList>
            <person name="Kim e."/>
            <person name="Cho J.-C."/>
            <person name="Choi A."/>
            <person name="Kang I."/>
        </authorList>
    </citation>
    <scope>NUCLEOTIDE SEQUENCE [LARGE SCALE GENOMIC DNA]</scope>
    <source>
        <strain evidence="1 2">SAORIC-696</strain>
    </source>
</reference>
<dbReference type="Pfam" id="PF19570">
    <property type="entry name" value="DUF6088"/>
    <property type="match status" value="1"/>
</dbReference>
<evidence type="ECO:0000313" key="2">
    <source>
        <dbReference type="Proteomes" id="UP001214250"/>
    </source>
</evidence>
<gene>
    <name evidence="1" type="ORF">PQO03_13975</name>
</gene>
<proteinExistence type="predicted"/>
<protein>
    <submittedName>
        <fullName evidence="1">DUF6088 family protein</fullName>
    </submittedName>
</protein>
<name>A0ABY7VXJ0_9BACT</name>
<evidence type="ECO:0000313" key="1">
    <source>
        <dbReference type="EMBL" id="WDE98943.1"/>
    </source>
</evidence>
<dbReference type="Proteomes" id="UP001214250">
    <property type="component" value="Chromosome 2"/>
</dbReference>
<keyword evidence="2" id="KW-1185">Reference proteome</keyword>
<accession>A0ABY7VXJ0</accession>
<dbReference type="InterPro" id="IPR045738">
    <property type="entry name" value="DUF6088"/>
</dbReference>
<dbReference type="RefSeq" id="WP_274153809.1">
    <property type="nucleotide sequence ID" value="NZ_CP117812.1"/>
</dbReference>
<dbReference type="EMBL" id="CP117812">
    <property type="protein sequence ID" value="WDE98943.1"/>
    <property type="molecule type" value="Genomic_DNA"/>
</dbReference>
<organism evidence="1 2">
    <name type="scientific">Lentisphaera profundi</name>
    <dbReference type="NCBI Taxonomy" id="1658616"/>
    <lineage>
        <taxon>Bacteria</taxon>
        <taxon>Pseudomonadati</taxon>
        <taxon>Lentisphaerota</taxon>
        <taxon>Lentisphaeria</taxon>
        <taxon>Lentisphaerales</taxon>
        <taxon>Lentisphaeraceae</taxon>
        <taxon>Lentisphaera</taxon>
    </lineage>
</organism>